<dbReference type="FunFam" id="3.40.309.10:FF:000010">
    <property type="entry name" value="Gamma-aminobutyraldehyde dehydrogenase"/>
    <property type="match status" value="1"/>
</dbReference>
<dbReference type="Pfam" id="PF00171">
    <property type="entry name" value="Aldedh"/>
    <property type="match status" value="1"/>
</dbReference>
<keyword evidence="3" id="KW-0560">Oxidoreductase</keyword>
<evidence type="ECO:0000313" key="6">
    <source>
        <dbReference type="EMBL" id="UPV76565.1"/>
    </source>
</evidence>
<dbReference type="Proteomes" id="UP000830729">
    <property type="component" value="Plasmid unnamed1"/>
</dbReference>
<organism evidence="6 7">
    <name type="scientific">Halorussus limi</name>
    <dbReference type="NCBI Taxonomy" id="2938695"/>
    <lineage>
        <taxon>Archaea</taxon>
        <taxon>Methanobacteriati</taxon>
        <taxon>Methanobacteriota</taxon>
        <taxon>Stenosarchaea group</taxon>
        <taxon>Halobacteria</taxon>
        <taxon>Halobacteriales</taxon>
        <taxon>Haladaptataceae</taxon>
        <taxon>Halorussus</taxon>
    </lineage>
</organism>
<keyword evidence="6" id="KW-0614">Plasmid</keyword>
<dbReference type="PANTHER" id="PTHR43217:SF1">
    <property type="entry name" value="SUCCINATE SEMIALDEHYDE DEHYDROGENASE [NAD(P)+] SAD"/>
    <property type="match status" value="1"/>
</dbReference>
<gene>
    <name evidence="6" type="ORF">M0R89_18710</name>
</gene>
<evidence type="ECO:0000256" key="3">
    <source>
        <dbReference type="ARBA" id="ARBA00023002"/>
    </source>
</evidence>
<name>A0A8U0HZM5_9EURY</name>
<feature type="compositionally biased region" description="Acidic residues" evidence="4">
    <location>
        <begin position="15"/>
        <end position="24"/>
    </location>
</feature>
<evidence type="ECO:0000256" key="4">
    <source>
        <dbReference type="SAM" id="MobiDB-lite"/>
    </source>
</evidence>
<evidence type="ECO:0000256" key="2">
    <source>
        <dbReference type="ARBA" id="ARBA00022857"/>
    </source>
</evidence>
<dbReference type="FunFam" id="3.40.605.10:FF:000012">
    <property type="entry name" value="NAD-dependent succinate-semialdehyde dehydrogenase"/>
    <property type="match status" value="1"/>
</dbReference>
<proteinExistence type="inferred from homology"/>
<evidence type="ECO:0000256" key="1">
    <source>
        <dbReference type="ARBA" id="ARBA00009986"/>
    </source>
</evidence>
<keyword evidence="2" id="KW-0521">NADP</keyword>
<accession>A0A8U0HZM5</accession>
<dbReference type="InterPro" id="IPR044148">
    <property type="entry name" value="ALDH_GabD1-like"/>
</dbReference>
<dbReference type="GeneID" id="72187275"/>
<dbReference type="GO" id="GO:0004777">
    <property type="term" value="F:succinate-semialdehyde dehydrogenase (NAD+) activity"/>
    <property type="evidence" value="ECO:0007669"/>
    <property type="project" value="TreeGrafter"/>
</dbReference>
<evidence type="ECO:0000313" key="7">
    <source>
        <dbReference type="Proteomes" id="UP000830729"/>
    </source>
</evidence>
<dbReference type="AlphaFoldDB" id="A0A8U0HZM5"/>
<keyword evidence="7" id="KW-1185">Reference proteome</keyword>
<dbReference type="InterPro" id="IPR016161">
    <property type="entry name" value="Ald_DH/histidinol_DH"/>
</dbReference>
<dbReference type="GO" id="GO:0004030">
    <property type="term" value="F:aldehyde dehydrogenase [NAD(P)+] activity"/>
    <property type="evidence" value="ECO:0007669"/>
    <property type="project" value="InterPro"/>
</dbReference>
<comment type="similarity">
    <text evidence="1">Belongs to the aldehyde dehydrogenase family.</text>
</comment>
<protein>
    <submittedName>
        <fullName evidence="6">NAD-dependent succinate-semialdehyde dehydrogenase</fullName>
    </submittedName>
</protein>
<dbReference type="SUPFAM" id="SSF53720">
    <property type="entry name" value="ALDH-like"/>
    <property type="match status" value="1"/>
</dbReference>
<dbReference type="KEGG" id="halx:M0R89_18710"/>
<reference evidence="6 7" key="1">
    <citation type="submission" date="2022-04" db="EMBL/GenBank/DDBJ databases">
        <title>Diverse halophilic archaea isolated from saline environments.</title>
        <authorList>
            <person name="Cui H.-L."/>
        </authorList>
    </citation>
    <scope>NUCLEOTIDE SEQUENCE [LARGE SCALE GENOMIC DNA]</scope>
    <source>
        <strain evidence="6 7">XZYJT49</strain>
        <plasmid evidence="6 7">unnamed1</plasmid>
    </source>
</reference>
<dbReference type="PANTHER" id="PTHR43217">
    <property type="entry name" value="SUCCINATE SEMIALDEHYDE DEHYDROGENASE [NAD(P)+] SAD"/>
    <property type="match status" value="1"/>
</dbReference>
<sequence length="467" mass="51181">MDRLNPATGESLDPVPDDSEEDVEAALDRATERFAEWKDVPIRKRQQLLENAGEVLRDNEDEYAELMTKEMGKPLASARSEVQKCAWVCDYYAENAADHLQTERRPGPSHAETSVSYEPLGPILAVMPWNFPFWQVFRFAAPHLTAGNVGLLKHASNVPGCAEAIQEVFEEAGYPEDVFQSLIVHSDRAAQVIEDDRVKAVTLTGSARAGRSVAKTAGENLKKSVLELGGSDPFVVLDDADLDAAAETGATARTINAGQSCIAAKRFVVHTDVYDEWLEKFVAEMDDLTVGDPTDDDTDLGPQAREDLMDDLHEQVQDTVEAGATLELGGEPLDREGFYYPPTVLTDVPRDSAAAREEVFGPAAAVFEVESEEKAIEVANDVHLGLGASVWTQNLDRGERIAHRIDAGMTFVNELVKSDPRVPFGGVKDSGYGRELAQHGIEEFVNKKTVWVQEADASEEDVHTTNE</sequence>
<dbReference type="Gene3D" id="3.40.605.10">
    <property type="entry name" value="Aldehyde Dehydrogenase, Chain A, domain 1"/>
    <property type="match status" value="1"/>
</dbReference>
<dbReference type="RefSeq" id="WP_248652598.1">
    <property type="nucleotide sequence ID" value="NZ_CP096660.1"/>
</dbReference>
<dbReference type="InterPro" id="IPR015590">
    <property type="entry name" value="Aldehyde_DH_dom"/>
</dbReference>
<dbReference type="CDD" id="cd07100">
    <property type="entry name" value="ALDH_SSADH1_GabD1"/>
    <property type="match status" value="1"/>
</dbReference>
<dbReference type="InterPro" id="IPR016162">
    <property type="entry name" value="Ald_DH_N"/>
</dbReference>
<dbReference type="InterPro" id="IPR047110">
    <property type="entry name" value="GABD/Sad-like"/>
</dbReference>
<dbReference type="InterPro" id="IPR016163">
    <property type="entry name" value="Ald_DH_C"/>
</dbReference>
<evidence type="ECO:0000259" key="5">
    <source>
        <dbReference type="Pfam" id="PF00171"/>
    </source>
</evidence>
<feature type="region of interest" description="Disordered" evidence="4">
    <location>
        <begin position="1"/>
        <end position="24"/>
    </location>
</feature>
<dbReference type="Gene3D" id="3.40.309.10">
    <property type="entry name" value="Aldehyde Dehydrogenase, Chain A, domain 2"/>
    <property type="match status" value="1"/>
</dbReference>
<dbReference type="EMBL" id="CP096660">
    <property type="protein sequence ID" value="UPV76565.1"/>
    <property type="molecule type" value="Genomic_DNA"/>
</dbReference>
<geneLocation type="plasmid" evidence="6 7">
    <name>unnamed1</name>
</geneLocation>
<feature type="domain" description="Aldehyde dehydrogenase" evidence="5">
    <location>
        <begin position="2"/>
        <end position="450"/>
    </location>
</feature>